<feature type="region of interest" description="Disordered" evidence="1">
    <location>
        <begin position="153"/>
        <end position="178"/>
    </location>
</feature>
<feature type="compositionally biased region" description="Basic residues" evidence="1">
    <location>
        <begin position="162"/>
        <end position="171"/>
    </location>
</feature>
<dbReference type="GO" id="GO:0006360">
    <property type="term" value="P:transcription by RNA polymerase I"/>
    <property type="evidence" value="ECO:0007669"/>
    <property type="project" value="InterPro"/>
</dbReference>
<proteinExistence type="predicted"/>
<organism evidence="2 3">
    <name type="scientific">Pelobates cultripes</name>
    <name type="common">Western spadefoot toad</name>
    <dbReference type="NCBI Taxonomy" id="61616"/>
    <lineage>
        <taxon>Eukaryota</taxon>
        <taxon>Metazoa</taxon>
        <taxon>Chordata</taxon>
        <taxon>Craniata</taxon>
        <taxon>Vertebrata</taxon>
        <taxon>Euteleostomi</taxon>
        <taxon>Amphibia</taxon>
        <taxon>Batrachia</taxon>
        <taxon>Anura</taxon>
        <taxon>Pelobatoidea</taxon>
        <taxon>Pelobatidae</taxon>
        <taxon>Pelobates</taxon>
    </lineage>
</organism>
<dbReference type="Gene3D" id="6.20.250.70">
    <property type="match status" value="1"/>
</dbReference>
<evidence type="ECO:0000313" key="2">
    <source>
        <dbReference type="EMBL" id="CAH2314726.1"/>
    </source>
</evidence>
<name>A0AAD1SYM9_PELCU</name>
<protein>
    <submittedName>
        <fullName evidence="2">Uncharacterized protein</fullName>
    </submittedName>
</protein>
<accession>A0AAD1SYM9</accession>
<dbReference type="Pfam" id="PF08208">
    <property type="entry name" value="RNA_polI_A34"/>
    <property type="match status" value="1"/>
</dbReference>
<reference evidence="2" key="1">
    <citation type="submission" date="2022-03" db="EMBL/GenBank/DDBJ databases">
        <authorList>
            <person name="Alioto T."/>
            <person name="Alioto T."/>
            <person name="Gomez Garrido J."/>
        </authorList>
    </citation>
    <scope>NUCLEOTIDE SEQUENCE</scope>
</reference>
<dbReference type="EMBL" id="OW240920">
    <property type="protein sequence ID" value="CAH2314726.1"/>
    <property type="molecule type" value="Genomic_DNA"/>
</dbReference>
<dbReference type="Proteomes" id="UP001295444">
    <property type="component" value="Chromosome 09"/>
</dbReference>
<evidence type="ECO:0000256" key="1">
    <source>
        <dbReference type="SAM" id="MobiDB-lite"/>
    </source>
</evidence>
<sequence length="178" mass="19690">MEGSGDKHVFQCPLNFEPVADYDGAEINEPDTEVWLIKAPSDFTPESFNSHRLPLSGYKTQKVKVEGIRKLYHVQATHGASAPCRAFLPQDVDAGLKFACAPPFQGIITVAEAHADSTALHPIPDRPSLKMPQNLKQRYHPFGADSPITRQISEGQFAATPIKKKKKSKKRKLEEATV</sequence>
<gene>
    <name evidence="2" type="ORF">PECUL_23A026253</name>
</gene>
<dbReference type="AlphaFoldDB" id="A0AAD1SYM9"/>
<evidence type="ECO:0000313" key="3">
    <source>
        <dbReference type="Proteomes" id="UP001295444"/>
    </source>
</evidence>
<keyword evidence="3" id="KW-1185">Reference proteome</keyword>
<dbReference type="InterPro" id="IPR013240">
    <property type="entry name" value="DNA-dir_RNA_pol1_su_RPA34"/>
</dbReference>